<dbReference type="PANTHER" id="PTHR14907">
    <property type="entry name" value="FI14130P"/>
    <property type="match status" value="1"/>
</dbReference>
<accession>A0A1I8A9V4</accession>
<dbReference type="InterPro" id="IPR011992">
    <property type="entry name" value="EF-hand-dom_pair"/>
</dbReference>
<sequence>MAPTISARYYSLRNKIVRAFFAPPKTNQSSSDYDPYRRRRAMAQADSTRVMGHKGIDVARIWVSAHLCAASLVVFGDSDSRMPLAGEGGAAKRMRGGPRFTQLPDHFVDSLKVLFDVVDADRKGYVTYEQICAQWRQLPTSQLPGNFLECLGRIAPPSGKLTFERFLAGIRLALVEKRQGGSNLQRVRSEGKLDMDEFG</sequence>
<proteinExistence type="predicted"/>
<dbReference type="WBParaSite" id="L893_g3568.t1">
    <property type="protein sequence ID" value="L893_g3568.t1"/>
    <property type="gene ID" value="L893_g3568"/>
</dbReference>
<keyword evidence="2" id="KW-1185">Reference proteome</keyword>
<dbReference type="PROSITE" id="PS50222">
    <property type="entry name" value="EF_HAND_2"/>
    <property type="match status" value="1"/>
</dbReference>
<dbReference type="InterPro" id="IPR002048">
    <property type="entry name" value="EF_hand_dom"/>
</dbReference>
<dbReference type="Proteomes" id="UP000095287">
    <property type="component" value="Unplaced"/>
</dbReference>
<reference evidence="3" key="1">
    <citation type="submission" date="2016-11" db="UniProtKB">
        <authorList>
            <consortium name="WormBaseParasite"/>
        </authorList>
    </citation>
    <scope>IDENTIFICATION</scope>
</reference>
<dbReference type="GO" id="GO:0005509">
    <property type="term" value="F:calcium ion binding"/>
    <property type="evidence" value="ECO:0007669"/>
    <property type="project" value="InterPro"/>
</dbReference>
<dbReference type="PANTHER" id="PTHR14907:SF2">
    <property type="entry name" value="SUPPRESSOR APC DOMAIN-CONTAINING PROTEIN 2"/>
    <property type="match status" value="1"/>
</dbReference>
<feature type="domain" description="EF-hand" evidence="1">
    <location>
        <begin position="106"/>
        <end position="141"/>
    </location>
</feature>
<name>A0A1I8A9V4_9BILA</name>
<organism evidence="2 3">
    <name type="scientific">Steinernema glaseri</name>
    <dbReference type="NCBI Taxonomy" id="37863"/>
    <lineage>
        <taxon>Eukaryota</taxon>
        <taxon>Metazoa</taxon>
        <taxon>Ecdysozoa</taxon>
        <taxon>Nematoda</taxon>
        <taxon>Chromadorea</taxon>
        <taxon>Rhabditida</taxon>
        <taxon>Tylenchina</taxon>
        <taxon>Panagrolaimomorpha</taxon>
        <taxon>Strongyloidoidea</taxon>
        <taxon>Steinernematidae</taxon>
        <taxon>Steinernema</taxon>
    </lineage>
</organism>
<evidence type="ECO:0000313" key="3">
    <source>
        <dbReference type="WBParaSite" id="L893_g3568.t1"/>
    </source>
</evidence>
<evidence type="ECO:0000259" key="1">
    <source>
        <dbReference type="PROSITE" id="PS50222"/>
    </source>
</evidence>
<dbReference type="SUPFAM" id="SSF47473">
    <property type="entry name" value="EF-hand"/>
    <property type="match status" value="1"/>
</dbReference>
<dbReference type="InterPro" id="IPR057953">
    <property type="entry name" value="SAPC2_N"/>
</dbReference>
<dbReference type="Pfam" id="PF25825">
    <property type="entry name" value="SAPC2_N"/>
    <property type="match status" value="1"/>
</dbReference>
<evidence type="ECO:0000313" key="2">
    <source>
        <dbReference type="Proteomes" id="UP000095287"/>
    </source>
</evidence>
<protein>
    <submittedName>
        <fullName evidence="3">EF-hand domain-containing protein</fullName>
    </submittedName>
</protein>
<dbReference type="AlphaFoldDB" id="A0A1I8A9V4"/>
<dbReference type="InterPro" id="IPR026828">
    <property type="entry name" value="SAPC2_1/2"/>
</dbReference>